<dbReference type="InterPro" id="IPR048844">
    <property type="entry name" value="LpdD_chaperone-like"/>
</dbReference>
<organism evidence="2 3">
    <name type="scientific">Anaerostipes amylophilus</name>
    <dbReference type="NCBI Taxonomy" id="2981779"/>
    <lineage>
        <taxon>Bacteria</taxon>
        <taxon>Bacillati</taxon>
        <taxon>Bacillota</taxon>
        <taxon>Clostridia</taxon>
        <taxon>Lachnospirales</taxon>
        <taxon>Lachnospiraceae</taxon>
        <taxon>Anaerostipes</taxon>
    </lineage>
</organism>
<evidence type="ECO:0000313" key="3">
    <source>
        <dbReference type="Proteomes" id="UP001482154"/>
    </source>
</evidence>
<keyword evidence="3" id="KW-1185">Reference proteome</keyword>
<reference evidence="2 3" key="1">
    <citation type="submission" date="2024-04" db="EMBL/GenBank/DDBJ databases">
        <title>Human intestinal bacterial collection.</title>
        <authorList>
            <person name="Pauvert C."/>
            <person name="Hitch T.C.A."/>
            <person name="Clavel T."/>
        </authorList>
    </citation>
    <scope>NUCLEOTIDE SEQUENCE [LARGE SCALE GENOMIC DNA]</scope>
    <source>
        <strain evidence="2 3">CLA-AA-H249</strain>
    </source>
</reference>
<dbReference type="EMBL" id="JBBNIN010000017">
    <property type="protein sequence ID" value="MEQ2711658.1"/>
    <property type="molecule type" value="Genomic_DNA"/>
</dbReference>
<accession>A0ABV1IWS1</accession>
<feature type="domain" description="Prenylated flavin chaperone LpdD-like" evidence="1">
    <location>
        <begin position="12"/>
        <end position="110"/>
    </location>
</feature>
<evidence type="ECO:0000313" key="2">
    <source>
        <dbReference type="EMBL" id="MEQ2711658.1"/>
    </source>
</evidence>
<name>A0ABV1IWS1_9FIRM</name>
<protein>
    <recommendedName>
        <fullName evidence="1">Prenylated flavin chaperone LpdD-like domain-containing protein</fullName>
    </recommendedName>
</protein>
<dbReference type="RefSeq" id="WP_022375144.1">
    <property type="nucleotide sequence ID" value="NZ_JAOQJG010000004.1"/>
</dbReference>
<sequence length="112" mass="12197">MEGAITRKQIAGITIEIQETRIGDDIVLILAGGDKPHIGCVVQAVPRPSLTNDGSISVTSSVLNLTGHKDEFLCRKLAEKRCRETGRIVVCTGGVHIENITKEQIHKLLEEI</sequence>
<gene>
    <name evidence="2" type="ORF">AAAU51_10810</name>
</gene>
<dbReference type="Pfam" id="PF21758">
    <property type="entry name" value="PAC_bac"/>
    <property type="match status" value="1"/>
</dbReference>
<proteinExistence type="predicted"/>
<comment type="caution">
    <text evidence="2">The sequence shown here is derived from an EMBL/GenBank/DDBJ whole genome shotgun (WGS) entry which is preliminary data.</text>
</comment>
<evidence type="ECO:0000259" key="1">
    <source>
        <dbReference type="Pfam" id="PF21758"/>
    </source>
</evidence>
<dbReference type="Proteomes" id="UP001482154">
    <property type="component" value="Unassembled WGS sequence"/>
</dbReference>